<keyword evidence="2" id="KW-1185">Reference proteome</keyword>
<dbReference type="STRING" id="394193.SAMN04489732_1346"/>
<dbReference type="EMBL" id="FOEF01000034">
    <property type="protein sequence ID" value="SEP53951.1"/>
    <property type="molecule type" value="Genomic_DNA"/>
</dbReference>
<accession>A0A1H8YPN6</accession>
<dbReference type="RefSeq" id="WP_091628938.1">
    <property type="nucleotide sequence ID" value="NZ_FOEF01000034.1"/>
</dbReference>
<protein>
    <submittedName>
        <fullName evidence="1">Uncharacterized protein</fullName>
    </submittedName>
</protein>
<reference evidence="1 2" key="1">
    <citation type="submission" date="2016-10" db="EMBL/GenBank/DDBJ databases">
        <authorList>
            <person name="de Groot N.N."/>
        </authorList>
    </citation>
    <scope>NUCLEOTIDE SEQUENCE [LARGE SCALE GENOMIC DNA]</scope>
    <source>
        <strain evidence="1 2">DSM 44993</strain>
    </source>
</reference>
<dbReference type="OrthoDB" id="4151024at2"/>
<evidence type="ECO:0000313" key="2">
    <source>
        <dbReference type="Proteomes" id="UP000198582"/>
    </source>
</evidence>
<organism evidence="1 2">
    <name type="scientific">Amycolatopsis saalfeldensis</name>
    <dbReference type="NCBI Taxonomy" id="394193"/>
    <lineage>
        <taxon>Bacteria</taxon>
        <taxon>Bacillati</taxon>
        <taxon>Actinomycetota</taxon>
        <taxon>Actinomycetes</taxon>
        <taxon>Pseudonocardiales</taxon>
        <taxon>Pseudonocardiaceae</taxon>
        <taxon>Amycolatopsis</taxon>
    </lineage>
</organism>
<gene>
    <name evidence="1" type="ORF">SAMN04489732_1346</name>
</gene>
<name>A0A1H8YPN6_9PSEU</name>
<sequence length="168" mass="18221">MASVTATVERMIRRFPSLYANRTQCLHALFYVLGNGYAWSAGELVDITRDERTEEDADAAFLAPLIARHGPDHPIVEQATARFAADRAPTLSRRGRAAALARTPGELGPHDPYPLTTGCALSTMPADARPDWRAAADEITAAVAEHVNSGKYSGIHERITTFPGRPPD</sequence>
<dbReference type="Proteomes" id="UP000198582">
    <property type="component" value="Unassembled WGS sequence"/>
</dbReference>
<proteinExistence type="predicted"/>
<evidence type="ECO:0000313" key="1">
    <source>
        <dbReference type="EMBL" id="SEP53951.1"/>
    </source>
</evidence>
<dbReference type="AlphaFoldDB" id="A0A1H8YPN6"/>